<evidence type="ECO:0000256" key="1">
    <source>
        <dbReference type="SAM" id="MobiDB-lite"/>
    </source>
</evidence>
<organism evidence="2 3">
    <name type="scientific">Grifola frondosa</name>
    <name type="common">Maitake</name>
    <name type="synonym">Polyporus frondosus</name>
    <dbReference type="NCBI Taxonomy" id="5627"/>
    <lineage>
        <taxon>Eukaryota</taxon>
        <taxon>Fungi</taxon>
        <taxon>Dikarya</taxon>
        <taxon>Basidiomycota</taxon>
        <taxon>Agaricomycotina</taxon>
        <taxon>Agaricomycetes</taxon>
        <taxon>Polyporales</taxon>
        <taxon>Grifolaceae</taxon>
        <taxon>Grifola</taxon>
    </lineage>
</organism>
<accession>A0A1C7ML29</accession>
<feature type="region of interest" description="Disordered" evidence="1">
    <location>
        <begin position="542"/>
        <end position="699"/>
    </location>
</feature>
<gene>
    <name evidence="2" type="ORF">A0H81_04517</name>
</gene>
<feature type="region of interest" description="Disordered" evidence="1">
    <location>
        <begin position="353"/>
        <end position="376"/>
    </location>
</feature>
<feature type="region of interest" description="Disordered" evidence="1">
    <location>
        <begin position="1"/>
        <end position="52"/>
    </location>
</feature>
<evidence type="ECO:0000313" key="3">
    <source>
        <dbReference type="Proteomes" id="UP000092993"/>
    </source>
</evidence>
<sequence>MGMEARASDAWERRACESAMSRKGKDRVRRRSSAGAADDGEPKKDAVASRIWGEARPMGMEDLKRGSDGSWMKGWKGFHHTLIVLILFPKRPRATRDVRELVNYHRHPPWPTTNPSLPLLSSILPLLSPPRPMVQLHVSTTKGNSGSRFFPYQGYLGLTPVKVEGLVRTKLDEDGKPILAKSLSVSVRCYESRSTLNRSSRSIILVDQSQQLWSKPDGVDYAPVAELDCPFKITLPTRTPGYSTANYQEYRTFWRLEAVLEHAYIPGVGSRLIRYFDLPLVRYDVPSTLLTHTPSTPTHHSLYLRTSKPRAPAIRYNISTPTIPVGPTDIVFASLFLQPSSPRRIDLRTSTVPPVSTAVPHARSSSSPQRRDPFPNHCPTVTKLPCRSALQFPLTIRVYSLPQHEHIRFRLQHPVLFHHATTPPLIPSSPTYPSPPSSSSDAPVKTLVSTIATSECSDFACDGTGTWTKTLTLRWPSARSHSRWALGETLHSELASVRYFVKTRLVVASAGGATDALELEPRELAVVATGEAERRLALEKYTEQRQSALRSKSRSPWRRPGEAETEPAQLPSPPQSPPQRTERGHIPAASVSAAGTKGKERRKTPRRPHTSAGPRDKSNFPYAAQAQVGMRSDPDHNAEGQGASSSGSGSSAHGRGHARKESGLGESMVYASRGESVSADKGKGRASVDERERERRKNSGLGLQLGLEVEQVRAWEEELARIELQSRRSSADMLGSWGVGKRKRVAGGGG</sequence>
<feature type="compositionally biased region" description="Low complexity" evidence="1">
    <location>
        <begin position="642"/>
        <end position="653"/>
    </location>
</feature>
<keyword evidence="3" id="KW-1185">Reference proteome</keyword>
<proteinExistence type="predicted"/>
<feature type="compositionally biased region" description="Basic and acidic residues" evidence="1">
    <location>
        <begin position="678"/>
        <end position="697"/>
    </location>
</feature>
<feature type="compositionally biased region" description="Basic residues" evidence="1">
    <location>
        <begin position="599"/>
        <end position="609"/>
    </location>
</feature>
<feature type="compositionally biased region" description="Basic and acidic residues" evidence="1">
    <location>
        <begin position="1"/>
        <end position="16"/>
    </location>
</feature>
<reference evidence="2 3" key="1">
    <citation type="submission" date="2016-03" db="EMBL/GenBank/DDBJ databases">
        <title>Whole genome sequencing of Grifola frondosa 9006-11.</title>
        <authorList>
            <person name="Min B."/>
            <person name="Park H."/>
            <person name="Kim J.-G."/>
            <person name="Cho H."/>
            <person name="Oh Y.-L."/>
            <person name="Kong W.-S."/>
            <person name="Choi I.-G."/>
        </authorList>
    </citation>
    <scope>NUCLEOTIDE SEQUENCE [LARGE SCALE GENOMIC DNA]</scope>
    <source>
        <strain evidence="2 3">9006-11</strain>
    </source>
</reference>
<dbReference type="Proteomes" id="UP000092993">
    <property type="component" value="Unassembled WGS sequence"/>
</dbReference>
<name>A0A1C7ML29_GRIFR</name>
<comment type="caution">
    <text evidence="2">The sequence shown here is derived from an EMBL/GenBank/DDBJ whole genome shotgun (WGS) entry which is preliminary data.</text>
</comment>
<dbReference type="OrthoDB" id="3230530at2759"/>
<dbReference type="STRING" id="5627.A0A1C7ML29"/>
<dbReference type="AlphaFoldDB" id="A0A1C7ML29"/>
<feature type="compositionally biased region" description="Basic residues" evidence="1">
    <location>
        <begin position="22"/>
        <end position="32"/>
    </location>
</feature>
<dbReference type="OMA" id="TIATSEC"/>
<evidence type="ECO:0000313" key="2">
    <source>
        <dbReference type="EMBL" id="OBZ75724.1"/>
    </source>
</evidence>
<protein>
    <submittedName>
        <fullName evidence="2">Uncharacterized protein</fullName>
    </submittedName>
</protein>
<dbReference type="EMBL" id="LUGG01000004">
    <property type="protein sequence ID" value="OBZ75724.1"/>
    <property type="molecule type" value="Genomic_DNA"/>
</dbReference>